<dbReference type="InterPro" id="IPR036388">
    <property type="entry name" value="WH-like_DNA-bd_sf"/>
</dbReference>
<gene>
    <name evidence="2" type="ORF">TQ35_004815</name>
</gene>
<comment type="caution">
    <text evidence="2">The sequence shown here is derived from an EMBL/GenBank/DDBJ whole genome shotgun (WGS) entry which is preliminary data.</text>
</comment>
<dbReference type="InterPro" id="IPR051815">
    <property type="entry name" value="Molybdate_resp_trans_reg"/>
</dbReference>
<dbReference type="PANTHER" id="PTHR30432:SF1">
    <property type="entry name" value="DNA-BINDING TRANSCRIPTIONAL DUAL REGULATOR MODE"/>
    <property type="match status" value="1"/>
</dbReference>
<dbReference type="InterPro" id="IPR036390">
    <property type="entry name" value="WH_DNA-bd_sf"/>
</dbReference>
<evidence type="ECO:0000256" key="1">
    <source>
        <dbReference type="SAM" id="Coils"/>
    </source>
</evidence>
<protein>
    <submittedName>
        <fullName evidence="2">LysR family transcriptional regulator</fullName>
    </submittedName>
</protein>
<dbReference type="EMBL" id="JZWS02000003">
    <property type="protein sequence ID" value="MCL7343880.1"/>
    <property type="molecule type" value="Genomic_DNA"/>
</dbReference>
<feature type="coiled-coil region" evidence="1">
    <location>
        <begin position="85"/>
        <end position="112"/>
    </location>
</feature>
<proteinExistence type="predicted"/>
<dbReference type="Gene3D" id="1.10.10.10">
    <property type="entry name" value="Winged helix-like DNA-binding domain superfamily/Winged helix DNA-binding domain"/>
    <property type="match status" value="1"/>
</dbReference>
<evidence type="ECO:0000313" key="2">
    <source>
        <dbReference type="EMBL" id="MCL7343880.1"/>
    </source>
</evidence>
<dbReference type="PANTHER" id="PTHR30432">
    <property type="entry name" value="TRANSCRIPTIONAL REGULATOR MODE"/>
    <property type="match status" value="1"/>
</dbReference>
<dbReference type="SUPFAM" id="SSF46785">
    <property type="entry name" value="Winged helix' DNA-binding domain"/>
    <property type="match status" value="1"/>
</dbReference>
<dbReference type="AlphaFoldDB" id="A0AAE3K1I7"/>
<name>A0AAE3K1I7_9CREN</name>
<organism evidence="2">
    <name type="scientific">Candidatus Aramenus sulfurataquae</name>
    <dbReference type="NCBI Taxonomy" id="1326980"/>
    <lineage>
        <taxon>Archaea</taxon>
        <taxon>Thermoproteota</taxon>
        <taxon>Thermoprotei</taxon>
        <taxon>Sulfolobales</taxon>
        <taxon>Sulfolobaceae</taxon>
        <taxon>Candidatus Aramenus</taxon>
    </lineage>
</organism>
<keyword evidence="1" id="KW-0175">Coiled coil</keyword>
<sequence>MRLNFKVWIEDENGKPIMGKGGVELVKSIIETGSIAGAADKMNVSYKFAWEYVRRINSFVGGIEFKKGGKNAGGTEVSERVKKMIEIYEEAVKEVNQVLEKYNKKLNELSSS</sequence>
<accession>A0AAE3K1I7</accession>
<reference evidence="2" key="1">
    <citation type="submission" date="2022-05" db="EMBL/GenBank/DDBJ databases">
        <title>Metagenome Sequencing of an Archaeal-Dominated Microbial Community from a Hot Spring at the Los Azufres Geothermal Field, Mexico.</title>
        <authorList>
            <person name="Marin-Paredes R."/>
            <person name="Martinez-Romero E."/>
            <person name="Servin-Garciduenas L.E."/>
        </authorList>
    </citation>
    <scope>NUCLEOTIDE SEQUENCE</scope>
    <source>
        <strain evidence="2">AZ1-454</strain>
    </source>
</reference>